<evidence type="ECO:0000313" key="2">
    <source>
        <dbReference type="Proteomes" id="UP000746160"/>
    </source>
</evidence>
<dbReference type="RefSeq" id="WP_218675088.1">
    <property type="nucleotide sequence ID" value="NZ_CP054878.1"/>
</dbReference>
<dbReference type="PROSITE" id="PS51257">
    <property type="entry name" value="PROKAR_LIPOPROTEIN"/>
    <property type="match status" value="1"/>
</dbReference>
<dbReference type="Proteomes" id="UP000746160">
    <property type="component" value="Unassembled WGS sequence"/>
</dbReference>
<accession>A0A9Q3L894</accession>
<evidence type="ECO:0000313" key="1">
    <source>
        <dbReference type="EMBL" id="MBW0602718.1"/>
    </source>
</evidence>
<reference evidence="1" key="1">
    <citation type="journal article" date="2021" name="Genes Genomics">
        <title>Comparative genomic analysis of Mycoplasma anatis strains.</title>
        <authorList>
            <person name="Zhou Q."/>
            <person name="Mai K."/>
            <person name="Yang D."/>
            <person name="Liu J."/>
            <person name="Yan Z."/>
            <person name="Luo C."/>
            <person name="Tan Y."/>
            <person name="Cao S."/>
            <person name="Zhou Q."/>
            <person name="Chen L."/>
            <person name="Chen F."/>
        </authorList>
    </citation>
    <scope>NUCLEOTIDE SEQUENCE</scope>
    <source>
        <strain evidence="1">DP07</strain>
    </source>
</reference>
<gene>
    <name evidence="1" type="ORF">MADP07_00449</name>
</gene>
<dbReference type="EMBL" id="JABZFG010000006">
    <property type="protein sequence ID" value="MBW0602718.1"/>
    <property type="molecule type" value="Genomic_DNA"/>
</dbReference>
<comment type="caution">
    <text evidence="1">The sequence shown here is derived from an EMBL/GenBank/DDBJ whole genome shotgun (WGS) entry which is preliminary data.</text>
</comment>
<protein>
    <recommendedName>
        <fullName evidence="3">Lipoprotein</fullName>
    </recommendedName>
</protein>
<sequence>MSMTNKKALKIITGLLLGGAVVTVGSCVVAQQMIEKESLRRAYTKNFEINEVRRNGLRNLINKLDDTDEHRNKRNSLLAKYDYILSVTTDPKKLKENNTELENIFNELSKEINPLYNTEKEKLEKVYNSSLIANSLYDELCQILVIKEINDSKDWLNNIDNAITIQNIKDEIARIQKDINDLQESAELRTKIKNLISFQSPESLKAKNIIDAAKNSNNPTYKDQPATAETVTKILNISNQIESKHSMLQTFIEVEKFTAAQKESLNQTFTELTTLYSSLENL</sequence>
<evidence type="ECO:0008006" key="3">
    <source>
        <dbReference type="Google" id="ProtNLM"/>
    </source>
</evidence>
<organism evidence="1 2">
    <name type="scientific">Mycoplasmopsis anatis</name>
    <dbReference type="NCBI Taxonomy" id="171279"/>
    <lineage>
        <taxon>Bacteria</taxon>
        <taxon>Bacillati</taxon>
        <taxon>Mycoplasmatota</taxon>
        <taxon>Mycoplasmoidales</taxon>
        <taxon>Metamycoplasmataceae</taxon>
        <taxon>Mycoplasmopsis</taxon>
    </lineage>
</organism>
<proteinExistence type="predicted"/>
<dbReference type="AlphaFoldDB" id="A0A9Q3L894"/>
<name>A0A9Q3L894_9BACT</name>